<dbReference type="Proteomes" id="UP000299367">
    <property type="component" value="Unassembled WGS sequence"/>
</dbReference>
<dbReference type="OrthoDB" id="9933501at2"/>
<reference evidence="2" key="1">
    <citation type="submission" date="2019-02" db="EMBL/GenBank/DDBJ databases">
        <title>Draft genome sequence of Dolichospermum planctonicum NIES-80.</title>
        <authorList>
            <person name="Yamaguchi H."/>
            <person name="Suzuki S."/>
            <person name="Kawachi M."/>
        </authorList>
    </citation>
    <scope>NUCLEOTIDE SEQUENCE [LARGE SCALE GENOMIC DNA]</scope>
    <source>
        <strain evidence="2">NIES-80</strain>
    </source>
</reference>
<gene>
    <name evidence="1" type="ORF">NIES80_11960</name>
</gene>
<proteinExistence type="predicted"/>
<evidence type="ECO:0000313" key="1">
    <source>
        <dbReference type="EMBL" id="GCL41501.1"/>
    </source>
</evidence>
<organism evidence="1 2">
    <name type="scientific">Dolichospermum planctonicum</name>
    <dbReference type="NCBI Taxonomy" id="136072"/>
    <lineage>
        <taxon>Bacteria</taxon>
        <taxon>Bacillati</taxon>
        <taxon>Cyanobacteriota</taxon>
        <taxon>Cyanophyceae</taxon>
        <taxon>Nostocales</taxon>
        <taxon>Aphanizomenonaceae</taxon>
        <taxon>Dolichospermum</taxon>
    </lineage>
</organism>
<name>A0A480AEG7_9CYAN</name>
<evidence type="ECO:0000313" key="2">
    <source>
        <dbReference type="Proteomes" id="UP000299367"/>
    </source>
</evidence>
<protein>
    <submittedName>
        <fullName evidence="1">Uncharacterized protein</fullName>
    </submittedName>
</protein>
<comment type="caution">
    <text evidence="1">The sequence shown here is derived from an EMBL/GenBank/DDBJ whole genome shotgun (WGS) entry which is preliminary data.</text>
</comment>
<dbReference type="EMBL" id="BJCF01000008">
    <property type="protein sequence ID" value="GCL41501.1"/>
    <property type="molecule type" value="Genomic_DNA"/>
</dbReference>
<accession>A0A480AEG7</accession>
<sequence>MSKVFVLDTNFTPLNPIHKEYHISFVNAFTQRMVICMQYKRFVNCSTVPLIVCAGTQNYSREVSQLTLHSSHHQTEYSFGGGLLEEV</sequence>
<dbReference type="AlphaFoldDB" id="A0A480AEG7"/>